<name>A0A8J3BC89_9ACTN</name>
<organism evidence="1 2">
    <name type="scientific">Pilimelia anulata</name>
    <dbReference type="NCBI Taxonomy" id="53371"/>
    <lineage>
        <taxon>Bacteria</taxon>
        <taxon>Bacillati</taxon>
        <taxon>Actinomycetota</taxon>
        <taxon>Actinomycetes</taxon>
        <taxon>Micromonosporales</taxon>
        <taxon>Micromonosporaceae</taxon>
        <taxon>Pilimelia</taxon>
    </lineage>
</organism>
<dbReference type="EMBL" id="BMQB01000014">
    <property type="protein sequence ID" value="GGK10453.1"/>
    <property type="molecule type" value="Genomic_DNA"/>
</dbReference>
<evidence type="ECO:0000313" key="1">
    <source>
        <dbReference type="EMBL" id="GGK10453.1"/>
    </source>
</evidence>
<keyword evidence="2" id="KW-1185">Reference proteome</keyword>
<reference evidence="1" key="2">
    <citation type="submission" date="2020-09" db="EMBL/GenBank/DDBJ databases">
        <authorList>
            <person name="Sun Q."/>
            <person name="Ohkuma M."/>
        </authorList>
    </citation>
    <scope>NUCLEOTIDE SEQUENCE</scope>
    <source>
        <strain evidence="1">JCM 3090</strain>
    </source>
</reference>
<dbReference type="RefSeq" id="WP_189172263.1">
    <property type="nucleotide sequence ID" value="NZ_BMQB01000014.1"/>
</dbReference>
<evidence type="ECO:0000313" key="2">
    <source>
        <dbReference type="Proteomes" id="UP000649739"/>
    </source>
</evidence>
<comment type="caution">
    <text evidence="1">The sequence shown here is derived from an EMBL/GenBank/DDBJ whole genome shotgun (WGS) entry which is preliminary data.</text>
</comment>
<sequence>MQPHLTTALREGPFHEALRAAIKARGLSLERLRTRLHAAGSPVGVATLSSWQSGRRRPERPESISAVGVLECILDVPSGSLITLLGTPRPRGPGPRSTTPSRRFADYIQLAEPDAALTQQLAWPDDRMRVISAWDQIHVTAGSCLASIETFLVLEAVEDVDRYVTAHHGVECPDPDRTFRFEALAHCRLGRVRRDPAHPLFVAELLFDRTIPAGDTALARFRITDTSGIPDTEFGRFARMSTPHVTVTVTFAPDARPQRCWRFQRERQGWPDRVHTEVQVGEQGEVHIARSPMPPGCLGIAWEPADHPPPAAGTDG</sequence>
<dbReference type="Proteomes" id="UP000649739">
    <property type="component" value="Unassembled WGS sequence"/>
</dbReference>
<dbReference type="InterPro" id="IPR001387">
    <property type="entry name" value="Cro/C1-type_HTH"/>
</dbReference>
<protein>
    <submittedName>
        <fullName evidence="1">Uncharacterized protein</fullName>
    </submittedName>
</protein>
<dbReference type="CDD" id="cd00093">
    <property type="entry name" value="HTH_XRE"/>
    <property type="match status" value="1"/>
</dbReference>
<reference evidence="1" key="1">
    <citation type="journal article" date="2014" name="Int. J. Syst. Evol. Microbiol.">
        <title>Complete genome sequence of Corynebacterium casei LMG S-19264T (=DSM 44701T), isolated from a smear-ripened cheese.</title>
        <authorList>
            <consortium name="US DOE Joint Genome Institute (JGI-PGF)"/>
            <person name="Walter F."/>
            <person name="Albersmeier A."/>
            <person name="Kalinowski J."/>
            <person name="Ruckert C."/>
        </authorList>
    </citation>
    <scope>NUCLEOTIDE SEQUENCE</scope>
    <source>
        <strain evidence="1">JCM 3090</strain>
    </source>
</reference>
<gene>
    <name evidence="1" type="ORF">GCM10010123_45520</name>
</gene>
<proteinExistence type="predicted"/>
<accession>A0A8J3BC89</accession>
<dbReference type="AlphaFoldDB" id="A0A8J3BC89"/>